<protein>
    <submittedName>
        <fullName evidence="1">DUF2867 domain-containing protein</fullName>
    </submittedName>
</protein>
<keyword evidence="2" id="KW-1185">Reference proteome</keyword>
<gene>
    <name evidence="1" type="ORF">OUY24_01485</name>
</gene>
<dbReference type="EMBL" id="JAPNUD010000002">
    <property type="protein sequence ID" value="MDA0639286.1"/>
    <property type="molecule type" value="Genomic_DNA"/>
</dbReference>
<evidence type="ECO:0000313" key="2">
    <source>
        <dbReference type="Proteomes" id="UP001212498"/>
    </source>
</evidence>
<name>A0ABT4SPX1_9ACTN</name>
<proteinExistence type="predicted"/>
<sequence length="163" mass="17635">MLSTLMERADFVDEVAVEGGGGLRAFAAGALGWEPWWVRGLFRARSVFARLLRTAHPDVRPGSGGMRPEEIPFTPGRRIGFFTVIGGEEGRELVLEASDSHLAAFLAIVADDAGGGRTRFRMITVARCHGWTGRIYLTVIRPVHYVVVRGMARAGLAASATTP</sequence>
<dbReference type="RefSeq" id="WP_148036423.1">
    <property type="nucleotide sequence ID" value="NZ_BAABFD010000006.1"/>
</dbReference>
<comment type="caution">
    <text evidence="1">The sequence shown here is derived from an EMBL/GenBank/DDBJ whole genome shotgun (WGS) entry which is preliminary data.</text>
</comment>
<dbReference type="Pfam" id="PF11066">
    <property type="entry name" value="DUF2867"/>
    <property type="match status" value="1"/>
</dbReference>
<dbReference type="Proteomes" id="UP001212498">
    <property type="component" value="Unassembled WGS sequence"/>
</dbReference>
<dbReference type="InterPro" id="IPR021295">
    <property type="entry name" value="DUF2867"/>
</dbReference>
<reference evidence="1 2" key="1">
    <citation type="submission" date="2022-11" db="EMBL/GenBank/DDBJ databases">
        <title>Nonomuraea corallina sp. nov., a new species of the genus Nonomuraea isolated from sea side sediment in Thai sea.</title>
        <authorList>
            <person name="Ngamcharungchit C."/>
            <person name="Matsumoto A."/>
            <person name="Suriyachadkun C."/>
            <person name="Panbangred W."/>
            <person name="Inahashi Y."/>
            <person name="Intra B."/>
        </authorList>
    </citation>
    <scope>NUCLEOTIDE SEQUENCE [LARGE SCALE GENOMIC DNA]</scope>
    <source>
        <strain evidence="1 2">DSM 43553</strain>
    </source>
</reference>
<accession>A0ABT4SPX1</accession>
<evidence type="ECO:0000313" key="1">
    <source>
        <dbReference type="EMBL" id="MDA0639286.1"/>
    </source>
</evidence>
<organism evidence="1 2">
    <name type="scientific">Nonomuraea ferruginea</name>
    <dbReference type="NCBI Taxonomy" id="46174"/>
    <lineage>
        <taxon>Bacteria</taxon>
        <taxon>Bacillati</taxon>
        <taxon>Actinomycetota</taxon>
        <taxon>Actinomycetes</taxon>
        <taxon>Streptosporangiales</taxon>
        <taxon>Streptosporangiaceae</taxon>
        <taxon>Nonomuraea</taxon>
    </lineage>
</organism>